<feature type="transmembrane region" description="Helical" evidence="1">
    <location>
        <begin position="155"/>
        <end position="172"/>
    </location>
</feature>
<proteinExistence type="predicted"/>
<gene>
    <name evidence="3" type="ORF">UX03_C0026G0004</name>
</gene>
<feature type="transmembrane region" description="Helical" evidence="1">
    <location>
        <begin position="292"/>
        <end position="312"/>
    </location>
</feature>
<feature type="transmembrane region" description="Helical" evidence="1">
    <location>
        <begin position="123"/>
        <end position="143"/>
    </location>
</feature>
<feature type="transmembrane region" description="Helical" evidence="1">
    <location>
        <begin position="227"/>
        <end position="246"/>
    </location>
</feature>
<evidence type="ECO:0000256" key="1">
    <source>
        <dbReference type="SAM" id="Phobius"/>
    </source>
</evidence>
<name>A0A0G1M3I4_9BACT</name>
<evidence type="ECO:0000259" key="2">
    <source>
        <dbReference type="Pfam" id="PF10131"/>
    </source>
</evidence>
<evidence type="ECO:0000313" key="3">
    <source>
        <dbReference type="EMBL" id="KKU02811.1"/>
    </source>
</evidence>
<dbReference type="InterPro" id="IPR018776">
    <property type="entry name" value="Membrane_prot_PTPS-rel_domain"/>
</dbReference>
<feature type="transmembrane region" description="Helical" evidence="1">
    <location>
        <begin position="90"/>
        <end position="111"/>
    </location>
</feature>
<feature type="transmembrane region" description="Helical" evidence="1">
    <location>
        <begin position="390"/>
        <end position="407"/>
    </location>
</feature>
<protein>
    <recommendedName>
        <fullName evidence="2">Membrane protein 6-pyruvoyl-tetrahydropterin synthase-related domain-containing protein</fullName>
    </recommendedName>
</protein>
<dbReference type="Pfam" id="PF10131">
    <property type="entry name" value="PTPS_related"/>
    <property type="match status" value="1"/>
</dbReference>
<organism evidence="3 4">
    <name type="scientific">Candidatus Woesebacteria bacterium GW2011_GWE1_45_18</name>
    <dbReference type="NCBI Taxonomy" id="1618598"/>
    <lineage>
        <taxon>Bacteria</taxon>
        <taxon>Candidatus Woeseibacteriota</taxon>
    </lineage>
</organism>
<dbReference type="AlphaFoldDB" id="A0A0G1M3I4"/>
<feature type="transmembrane region" description="Helical" evidence="1">
    <location>
        <begin position="184"/>
        <end position="215"/>
    </location>
</feature>
<accession>A0A0G1M3I4</accession>
<evidence type="ECO:0000313" key="4">
    <source>
        <dbReference type="Proteomes" id="UP000034086"/>
    </source>
</evidence>
<sequence>MKFFKKLVGSKDFWPILIITIFAVFSFRDLLKPGYFPMHDDLQMMRQLQMEKCFIDGQIPCRWVPDMGYGFGFPLFNFYPPLPYLVGQGIRILGLAFTDTVKATFSLSLLISGLGMYFLAKEFFGRTGGIISAVFYIWAPYHALDIYVRGAMNEAWALALFPFILWTSYRLINEKKNVTKWIIGLALSWLGLLTSHNLMVLIFTPVFAVWCLLFVRQKKWNRLPQLAVSGILALGLAAFFTIPAIIEQKYVQVNTLISGYYDYSGHFVSLFQMLLSRFWGYGGSIFGTGDGMAFPIGHFHWLVSILIALYLFYRYRKTKRLDKLTLIVGFLILTGWFAAFMAHPRSTFIWLKLPILAFVQFPWRFLTITTFAFSFIAGALVLIFGKKKKILFIAPALLLLSVVIWNWEFFRIERRGPVSDEEKFSGEAWRIQQTAGIYDYLPKTAKMAPQAQRVKMVDIIGGVASVENESQGTNWAAFKANVESEKALVKIGIFYFPNWRVFVDGAEVGIFIPEEETWGRMHIELAKGSHEVYLKLDNTPVRSVSNVISLATWAGLLTFPFWKRKVGVLKSRHGDRRAS</sequence>
<dbReference type="Proteomes" id="UP000034086">
    <property type="component" value="Unassembled WGS sequence"/>
</dbReference>
<feature type="transmembrane region" description="Helical" evidence="1">
    <location>
        <begin position="12"/>
        <end position="31"/>
    </location>
</feature>
<comment type="caution">
    <text evidence="3">The sequence shown here is derived from an EMBL/GenBank/DDBJ whole genome shotgun (WGS) entry which is preliminary data.</text>
</comment>
<feature type="domain" description="Membrane protein 6-pyruvoyl-tetrahydropterin synthase-related" evidence="2">
    <location>
        <begin position="76"/>
        <end position="409"/>
    </location>
</feature>
<feature type="transmembrane region" description="Helical" evidence="1">
    <location>
        <begin position="363"/>
        <end position="383"/>
    </location>
</feature>
<feature type="transmembrane region" description="Helical" evidence="1">
    <location>
        <begin position="267"/>
        <end position="286"/>
    </location>
</feature>
<feature type="transmembrane region" description="Helical" evidence="1">
    <location>
        <begin position="324"/>
        <end position="343"/>
    </location>
</feature>
<keyword evidence="1" id="KW-1133">Transmembrane helix</keyword>
<reference evidence="3 4" key="1">
    <citation type="journal article" date="2015" name="Nature">
        <title>rRNA introns, odd ribosomes, and small enigmatic genomes across a large radiation of phyla.</title>
        <authorList>
            <person name="Brown C.T."/>
            <person name="Hug L.A."/>
            <person name="Thomas B.C."/>
            <person name="Sharon I."/>
            <person name="Castelle C.J."/>
            <person name="Singh A."/>
            <person name="Wilkins M.J."/>
            <person name="Williams K.H."/>
            <person name="Banfield J.F."/>
        </authorList>
    </citation>
    <scope>NUCLEOTIDE SEQUENCE [LARGE SCALE GENOMIC DNA]</scope>
</reference>
<dbReference type="EMBL" id="LCKQ01000026">
    <property type="protein sequence ID" value="KKU02811.1"/>
    <property type="molecule type" value="Genomic_DNA"/>
</dbReference>
<keyword evidence="1" id="KW-0812">Transmembrane</keyword>
<keyword evidence="1" id="KW-0472">Membrane</keyword>